<dbReference type="PANTHER" id="PTHR34391:SF1">
    <property type="entry name" value="UPF0658 GOLGI APPARATUS MEMBRANE PROTEIN C1952.10C-RELATED"/>
    <property type="match status" value="1"/>
</dbReference>
<dbReference type="EMBL" id="JADGJD010000199">
    <property type="protein sequence ID" value="KAJ3053555.1"/>
    <property type="molecule type" value="Genomic_DNA"/>
</dbReference>
<dbReference type="PANTHER" id="PTHR34391">
    <property type="entry name" value="UPF0658 GOLGI APPARATUS MEMBRANE PROTEIN C1952.10C-RELATED"/>
    <property type="match status" value="1"/>
</dbReference>
<dbReference type="InterPro" id="IPR040410">
    <property type="entry name" value="UPF0658_Golgi"/>
</dbReference>
<feature type="transmembrane region" description="Helical" evidence="1">
    <location>
        <begin position="208"/>
        <end position="228"/>
    </location>
</feature>
<sequence length="300" mass="34337">MIPTTKYGRLTLFAVLIEAIIVIILESVVAAIFWKYFDVNEKGPARGVPVYLIIFIIAQLFQIVLCWDAVWHKNTIQIMGFVLFNFSVCLYSGFQYSQMNGLLNPSASSVSTGAPAIVESDKNLLKSVLMAIPIIVAVFTVLFAFFAFKLYLEFGWKIYKKIGADPKMRNMYRVYQIFIMLLKLDIFFVFGFGIQFLVLVINNKDPEFALTVAALPITMAFLIFAVYGVRREDKLIMTLFCAGLLLAIAYFIFKLARIWQRKNDDKYMDTKNYLTFFVMTKTQNAEELNSAPPARKPLEE</sequence>
<keyword evidence="4" id="KW-1185">Reference proteome</keyword>
<keyword evidence="1" id="KW-1133">Transmembrane helix</keyword>
<name>A0AAD5X2W1_9FUNG</name>
<evidence type="ECO:0000256" key="1">
    <source>
        <dbReference type="SAM" id="Phobius"/>
    </source>
</evidence>
<dbReference type="Proteomes" id="UP001212841">
    <property type="component" value="Unassembled WGS sequence"/>
</dbReference>
<comment type="caution">
    <text evidence="3">The sequence shown here is derived from an EMBL/GenBank/DDBJ whole genome shotgun (WGS) entry which is preliminary data.</text>
</comment>
<protein>
    <recommendedName>
        <fullName evidence="2">DUF7789 domain-containing protein</fullName>
    </recommendedName>
</protein>
<reference evidence="3" key="1">
    <citation type="submission" date="2020-05" db="EMBL/GenBank/DDBJ databases">
        <title>Phylogenomic resolution of chytrid fungi.</title>
        <authorList>
            <person name="Stajich J.E."/>
            <person name="Amses K."/>
            <person name="Simmons R."/>
            <person name="Seto K."/>
            <person name="Myers J."/>
            <person name="Bonds A."/>
            <person name="Quandt C.A."/>
            <person name="Barry K."/>
            <person name="Liu P."/>
            <person name="Grigoriev I."/>
            <person name="Longcore J.E."/>
            <person name="James T.Y."/>
        </authorList>
    </citation>
    <scope>NUCLEOTIDE SEQUENCE</scope>
    <source>
        <strain evidence="3">JEL0318</strain>
    </source>
</reference>
<feature type="transmembrane region" description="Helical" evidence="1">
    <location>
        <begin position="12"/>
        <end position="37"/>
    </location>
</feature>
<keyword evidence="1" id="KW-0812">Transmembrane</keyword>
<evidence type="ECO:0000313" key="3">
    <source>
        <dbReference type="EMBL" id="KAJ3053555.1"/>
    </source>
</evidence>
<evidence type="ECO:0000313" key="4">
    <source>
        <dbReference type="Proteomes" id="UP001212841"/>
    </source>
</evidence>
<accession>A0AAD5X2W1</accession>
<dbReference type="InterPro" id="IPR056691">
    <property type="entry name" value="DUF7789"/>
</dbReference>
<gene>
    <name evidence="3" type="ORF">HK097_003984</name>
</gene>
<dbReference type="AlphaFoldDB" id="A0AAD5X2W1"/>
<dbReference type="GO" id="GO:0005794">
    <property type="term" value="C:Golgi apparatus"/>
    <property type="evidence" value="ECO:0007669"/>
    <property type="project" value="TreeGrafter"/>
</dbReference>
<keyword evidence="1" id="KW-0472">Membrane</keyword>
<feature type="transmembrane region" description="Helical" evidence="1">
    <location>
        <begin position="177"/>
        <end position="202"/>
    </location>
</feature>
<proteinExistence type="predicted"/>
<evidence type="ECO:0000259" key="2">
    <source>
        <dbReference type="Pfam" id="PF25044"/>
    </source>
</evidence>
<feature type="transmembrane region" description="Helical" evidence="1">
    <location>
        <begin position="78"/>
        <end position="96"/>
    </location>
</feature>
<organism evidence="3 4">
    <name type="scientific">Rhizophlyctis rosea</name>
    <dbReference type="NCBI Taxonomy" id="64517"/>
    <lineage>
        <taxon>Eukaryota</taxon>
        <taxon>Fungi</taxon>
        <taxon>Fungi incertae sedis</taxon>
        <taxon>Chytridiomycota</taxon>
        <taxon>Chytridiomycota incertae sedis</taxon>
        <taxon>Chytridiomycetes</taxon>
        <taxon>Rhizophlyctidales</taxon>
        <taxon>Rhizophlyctidaceae</taxon>
        <taxon>Rhizophlyctis</taxon>
    </lineage>
</organism>
<feature type="domain" description="DUF7789" evidence="2">
    <location>
        <begin position="163"/>
        <end position="265"/>
    </location>
</feature>
<feature type="transmembrane region" description="Helical" evidence="1">
    <location>
        <begin position="128"/>
        <end position="152"/>
    </location>
</feature>
<feature type="transmembrane region" description="Helical" evidence="1">
    <location>
        <begin position="49"/>
        <end position="71"/>
    </location>
</feature>
<feature type="transmembrane region" description="Helical" evidence="1">
    <location>
        <begin position="235"/>
        <end position="253"/>
    </location>
</feature>
<dbReference type="Pfam" id="PF25044">
    <property type="entry name" value="DUF7789"/>
    <property type="match status" value="1"/>
</dbReference>